<sequence length="382" mass="43115">MINSKIALNLFTVLICFILTFSCKNHNKTFKNQNNAIDFQPILDSIYNSNKDCVGLMVHVESPEKKISWTGAIGVADTVTKIALQKDNPILIASNTKTYIAAAILRLVEDNKITLNDAVATLISQKSREVLEKEGYNLEEIKLKHLLSHTSGIFDYAGSGEFFDFIENKPNYRWTRDEQIKLATSAGEPLGEVGMVFSYSDTNYLLLSEIIETITQKHFFIALRELLSFEKLNLNTTWFSSLEDYPNHTKPLAHQYSSSERINSYSLDHSFDLYGGGGLAATTKDLAMFLHYLFSNKIFDNPETIKLMYGEMVPEKAQENNYFFGLSYTEFDGTGGLGHNGYWGSAVNYVPNLKTTIAVAVLERDQQSLLLDLNRSILEKLK</sequence>
<dbReference type="Proteomes" id="UP001501433">
    <property type="component" value="Unassembled WGS sequence"/>
</dbReference>
<keyword evidence="3" id="KW-1185">Reference proteome</keyword>
<dbReference type="Pfam" id="PF00144">
    <property type="entry name" value="Beta-lactamase"/>
    <property type="match status" value="1"/>
</dbReference>
<keyword evidence="2" id="KW-0378">Hydrolase</keyword>
<protein>
    <submittedName>
        <fullName evidence="2">Serine hydrolase domain-containing protein</fullName>
    </submittedName>
</protein>
<evidence type="ECO:0000313" key="3">
    <source>
        <dbReference type="Proteomes" id="UP001501433"/>
    </source>
</evidence>
<dbReference type="PANTHER" id="PTHR46825">
    <property type="entry name" value="D-ALANYL-D-ALANINE-CARBOXYPEPTIDASE/ENDOPEPTIDASE AMPH"/>
    <property type="match status" value="1"/>
</dbReference>
<dbReference type="EMBL" id="BAABJW010000001">
    <property type="protein sequence ID" value="GAA4804793.1"/>
    <property type="molecule type" value="Genomic_DNA"/>
</dbReference>
<evidence type="ECO:0000313" key="2">
    <source>
        <dbReference type="EMBL" id="GAA4804793.1"/>
    </source>
</evidence>
<gene>
    <name evidence="2" type="ORF">GCM10023330_09010</name>
</gene>
<accession>A0ABP9C5B3</accession>
<organism evidence="2 3">
    <name type="scientific">Litoribaculum gwangyangense</name>
    <dbReference type="NCBI Taxonomy" id="1130722"/>
    <lineage>
        <taxon>Bacteria</taxon>
        <taxon>Pseudomonadati</taxon>
        <taxon>Bacteroidota</taxon>
        <taxon>Flavobacteriia</taxon>
        <taxon>Flavobacteriales</taxon>
        <taxon>Flavobacteriaceae</taxon>
        <taxon>Litoribaculum</taxon>
    </lineage>
</organism>
<reference evidence="3" key="1">
    <citation type="journal article" date="2019" name="Int. J. Syst. Evol. Microbiol.">
        <title>The Global Catalogue of Microorganisms (GCM) 10K type strain sequencing project: providing services to taxonomists for standard genome sequencing and annotation.</title>
        <authorList>
            <consortium name="The Broad Institute Genomics Platform"/>
            <consortium name="The Broad Institute Genome Sequencing Center for Infectious Disease"/>
            <person name="Wu L."/>
            <person name="Ma J."/>
        </authorList>
    </citation>
    <scope>NUCLEOTIDE SEQUENCE [LARGE SCALE GENOMIC DNA]</scope>
    <source>
        <strain evidence="3">JCM 18325</strain>
    </source>
</reference>
<dbReference type="InterPro" id="IPR001466">
    <property type="entry name" value="Beta-lactam-related"/>
</dbReference>
<dbReference type="InterPro" id="IPR012338">
    <property type="entry name" value="Beta-lactam/transpept-like"/>
</dbReference>
<proteinExistence type="predicted"/>
<dbReference type="GO" id="GO:0016787">
    <property type="term" value="F:hydrolase activity"/>
    <property type="evidence" value="ECO:0007669"/>
    <property type="project" value="UniProtKB-KW"/>
</dbReference>
<dbReference type="InterPro" id="IPR050491">
    <property type="entry name" value="AmpC-like"/>
</dbReference>
<dbReference type="RefSeq" id="WP_345275741.1">
    <property type="nucleotide sequence ID" value="NZ_BAABJW010000001.1"/>
</dbReference>
<evidence type="ECO:0000259" key="1">
    <source>
        <dbReference type="Pfam" id="PF00144"/>
    </source>
</evidence>
<dbReference type="Gene3D" id="3.40.710.10">
    <property type="entry name" value="DD-peptidase/beta-lactamase superfamily"/>
    <property type="match status" value="1"/>
</dbReference>
<comment type="caution">
    <text evidence="2">The sequence shown here is derived from an EMBL/GenBank/DDBJ whole genome shotgun (WGS) entry which is preliminary data.</text>
</comment>
<dbReference type="PANTHER" id="PTHR46825:SF9">
    <property type="entry name" value="BETA-LACTAMASE-RELATED DOMAIN-CONTAINING PROTEIN"/>
    <property type="match status" value="1"/>
</dbReference>
<dbReference type="SUPFAM" id="SSF56601">
    <property type="entry name" value="beta-lactamase/transpeptidase-like"/>
    <property type="match status" value="1"/>
</dbReference>
<dbReference type="PROSITE" id="PS51257">
    <property type="entry name" value="PROKAR_LIPOPROTEIN"/>
    <property type="match status" value="1"/>
</dbReference>
<name>A0ABP9C5B3_9FLAO</name>
<feature type="domain" description="Beta-lactamase-related" evidence="1">
    <location>
        <begin position="66"/>
        <end position="361"/>
    </location>
</feature>